<evidence type="ECO:0000313" key="10">
    <source>
        <dbReference type="EMBL" id="KAG7471168.1"/>
    </source>
</evidence>
<dbReference type="Pfam" id="PF09596">
    <property type="entry name" value="MamL-1"/>
    <property type="match status" value="1"/>
</dbReference>
<feature type="compositionally biased region" description="Polar residues" evidence="8">
    <location>
        <begin position="114"/>
        <end position="127"/>
    </location>
</feature>
<dbReference type="InterPro" id="IPR019082">
    <property type="entry name" value="Mastermind-like_N"/>
</dbReference>
<dbReference type="AlphaFoldDB" id="A0A9D3PXT2"/>
<feature type="compositionally biased region" description="Polar residues" evidence="8">
    <location>
        <begin position="406"/>
        <end position="427"/>
    </location>
</feature>
<evidence type="ECO:0000256" key="5">
    <source>
        <dbReference type="ARBA" id="ARBA00023159"/>
    </source>
</evidence>
<feature type="region of interest" description="Disordered" evidence="8">
    <location>
        <begin position="396"/>
        <end position="436"/>
    </location>
</feature>
<dbReference type="OrthoDB" id="9908492at2759"/>
<evidence type="ECO:0000256" key="8">
    <source>
        <dbReference type="SAM" id="MobiDB-lite"/>
    </source>
</evidence>
<reference evidence="10" key="1">
    <citation type="submission" date="2021-01" db="EMBL/GenBank/DDBJ databases">
        <authorList>
            <person name="Zahm M."/>
            <person name="Roques C."/>
            <person name="Cabau C."/>
            <person name="Klopp C."/>
            <person name="Donnadieu C."/>
            <person name="Jouanno E."/>
            <person name="Lampietro C."/>
            <person name="Louis A."/>
            <person name="Herpin A."/>
            <person name="Echchiki A."/>
            <person name="Berthelot C."/>
            <person name="Parey E."/>
            <person name="Roest-Crollius H."/>
            <person name="Braasch I."/>
            <person name="Postlethwait J."/>
            <person name="Bobe J."/>
            <person name="Montfort J."/>
            <person name="Bouchez O."/>
            <person name="Begum T."/>
            <person name="Mejri S."/>
            <person name="Adams A."/>
            <person name="Chen W.-J."/>
            <person name="Guiguen Y."/>
        </authorList>
    </citation>
    <scope>NUCLEOTIDE SEQUENCE</scope>
    <source>
        <strain evidence="10">YG-15Mar2019-1</strain>
        <tissue evidence="10">Brain</tissue>
    </source>
</reference>
<dbReference type="InterPro" id="IPR046370">
    <property type="entry name" value="MAML_N_sf"/>
</dbReference>
<dbReference type="GO" id="GO:0007221">
    <property type="term" value="P:positive regulation of transcription of Notch receptor target"/>
    <property type="evidence" value="ECO:0007669"/>
    <property type="project" value="InterPro"/>
</dbReference>
<evidence type="ECO:0000256" key="2">
    <source>
        <dbReference type="ARBA" id="ARBA00008081"/>
    </source>
</evidence>
<feature type="region of interest" description="Disordered" evidence="8">
    <location>
        <begin position="90"/>
        <end position="133"/>
    </location>
</feature>
<dbReference type="Proteomes" id="UP001046870">
    <property type="component" value="Chromosome 9"/>
</dbReference>
<evidence type="ECO:0000256" key="4">
    <source>
        <dbReference type="ARBA" id="ARBA00023015"/>
    </source>
</evidence>
<dbReference type="PANTHER" id="PTHR15692">
    <property type="entry name" value="MASTERMIND-LIKE"/>
    <property type="match status" value="1"/>
</dbReference>
<comment type="subcellular location">
    <subcellularLocation>
        <location evidence="1">Nucleus speckle</location>
    </subcellularLocation>
</comment>
<accession>A0A9D3PXT2</accession>
<dbReference type="GO" id="GO:0016607">
    <property type="term" value="C:nuclear speck"/>
    <property type="evidence" value="ECO:0007669"/>
    <property type="project" value="UniProtKB-SubCell"/>
</dbReference>
<comment type="similarity">
    <text evidence="2">Belongs to the mastermind family.</text>
</comment>
<comment type="caution">
    <text evidence="10">The sequence shown here is derived from an EMBL/GenBank/DDBJ whole genome shotgun (WGS) entry which is preliminary data.</text>
</comment>
<dbReference type="InterPro" id="IPR046369">
    <property type="entry name" value="MAML1-3"/>
</dbReference>
<feature type="region of interest" description="Disordered" evidence="8">
    <location>
        <begin position="145"/>
        <end position="164"/>
    </location>
</feature>
<dbReference type="Gene3D" id="6.10.250.970">
    <property type="match status" value="1"/>
</dbReference>
<protein>
    <recommendedName>
        <fullName evidence="9">Neurogenic mastermind-like N-terminal domain-containing protein</fullName>
    </recommendedName>
</protein>
<dbReference type="SMART" id="SM01275">
    <property type="entry name" value="MamL-1"/>
    <property type="match status" value="1"/>
</dbReference>
<organism evidence="10 11">
    <name type="scientific">Megalops atlanticus</name>
    <name type="common">Tarpon</name>
    <name type="synonym">Clupea gigantea</name>
    <dbReference type="NCBI Taxonomy" id="7932"/>
    <lineage>
        <taxon>Eukaryota</taxon>
        <taxon>Metazoa</taxon>
        <taxon>Chordata</taxon>
        <taxon>Craniata</taxon>
        <taxon>Vertebrata</taxon>
        <taxon>Euteleostomi</taxon>
        <taxon>Actinopterygii</taxon>
        <taxon>Neopterygii</taxon>
        <taxon>Teleostei</taxon>
        <taxon>Elopiformes</taxon>
        <taxon>Megalopidae</taxon>
        <taxon>Megalops</taxon>
    </lineage>
</organism>
<feature type="region of interest" description="Disordered" evidence="8">
    <location>
        <begin position="62"/>
        <end position="81"/>
    </location>
</feature>
<evidence type="ECO:0000256" key="1">
    <source>
        <dbReference type="ARBA" id="ARBA00004324"/>
    </source>
</evidence>
<proteinExistence type="inferred from homology"/>
<evidence type="ECO:0000256" key="7">
    <source>
        <dbReference type="ARBA" id="ARBA00023242"/>
    </source>
</evidence>
<feature type="region of interest" description="Disordered" evidence="8">
    <location>
        <begin position="491"/>
        <end position="644"/>
    </location>
</feature>
<feature type="compositionally biased region" description="Pro residues" evidence="8">
    <location>
        <begin position="519"/>
        <end position="530"/>
    </location>
</feature>
<feature type="domain" description="Neurogenic mastermind-like N-terminal" evidence="9">
    <location>
        <begin position="40"/>
        <end position="100"/>
    </location>
</feature>
<dbReference type="PANTHER" id="PTHR15692:SF9">
    <property type="entry name" value="MASTERMIND-LIKE PROTEIN 2"/>
    <property type="match status" value="1"/>
</dbReference>
<evidence type="ECO:0000256" key="3">
    <source>
        <dbReference type="ARBA" id="ARBA00022976"/>
    </source>
</evidence>
<keyword evidence="5" id="KW-0010">Activator</keyword>
<evidence type="ECO:0000313" key="11">
    <source>
        <dbReference type="Proteomes" id="UP001046870"/>
    </source>
</evidence>
<feature type="compositionally biased region" description="Polar residues" evidence="8">
    <location>
        <begin position="346"/>
        <end position="376"/>
    </location>
</feature>
<evidence type="ECO:0000259" key="9">
    <source>
        <dbReference type="SMART" id="SM01275"/>
    </source>
</evidence>
<feature type="compositionally biased region" description="Low complexity" evidence="8">
    <location>
        <begin position="497"/>
        <end position="518"/>
    </location>
</feature>
<dbReference type="GO" id="GO:0003713">
    <property type="term" value="F:transcription coactivator activity"/>
    <property type="evidence" value="ECO:0007669"/>
    <property type="project" value="InterPro"/>
</dbReference>
<gene>
    <name evidence="10" type="ORF">MATL_G00121560</name>
</gene>
<keyword evidence="4" id="KW-0805">Transcription regulation</keyword>
<feature type="compositionally biased region" description="Polar residues" evidence="8">
    <location>
        <begin position="584"/>
        <end position="604"/>
    </location>
</feature>
<feature type="region of interest" description="Disordered" evidence="8">
    <location>
        <begin position="345"/>
        <end position="376"/>
    </location>
</feature>
<dbReference type="EMBL" id="JAFDVH010000009">
    <property type="protein sequence ID" value="KAG7471168.1"/>
    <property type="molecule type" value="Genomic_DNA"/>
</dbReference>
<keyword evidence="11" id="KW-1185">Reference proteome</keyword>
<keyword evidence="6" id="KW-0804">Transcription</keyword>
<keyword evidence="7" id="KW-0539">Nucleus</keyword>
<evidence type="ECO:0000256" key="6">
    <source>
        <dbReference type="ARBA" id="ARBA00023163"/>
    </source>
</evidence>
<sequence>MGDTALPQPTAGGFVPMLGVGMVGSMPGAVSGPVPAPRVPQLHNAIVERLRARIELCRRHHSTCESRYQRGQAESSDREHESTLHLLNIVHQGPGNRKNKGNRTTAQPPPEYNNRVNGEQKSQNSAEGESKHNTRIALQGSLRRKIEGHPQGYNPKQNGLSGREFGSDFKRLRMEGGSLGHSGCVFSNGQSHALPGAIPTSHGLQSKNSNAMTQGVQSDLFTLTLKEMKKEPGEVHSCGQSSSDPSMMVFDFKDEGSGQLDPELQDLFDELTNSVPSLNDLEFEKMLKQDDTFDLDLGRPNSVGASKPCPQLEKVIKSEYSPSFCQTSGSLSQLRPASAGPAFSGATMSLSSSSVANTPKNSSHGPQGSSGAPRTLSTWHELSHAEQLKQMAANQQPGALLHHHQPNQPGTAATWSPAMTTHSSPGSFGQEKIPTPASILPTISGSQTKGMNSCLFKPNGQIDPNHMDLNTLCTKPMLHFIPKTHSVGQQIPMMAGPQSKPAVQQQQQQQSTAGQSQPRTPPRFPNPQLPVPVSSCLQPKSLPHSMPSNPHGPGLHFTLAQQRQPLPPGPHPSTGSSFVGLPAQGQSQQHPAPGSHQKTTGNNHTMHRQQGPPQQIINDSDKMSTQDQLSRHLTRPPPDYKQPRRNVAGLQHANLYTGGGLHQCMSSSQPLTTSDKRFVSSPDTQHEGYVQTGVNQLQQHCNPNQIGLNQNKPRFSGPNNQGNTFGSNTQHIRPTVSQEAARILGQRLGTIVTDASMVAPTNWAQGPKQTTALDTRRFSSALPSQQATHHFSQRPMTSPNQVAPDIGMLPPGQTINGQTVGALRESAPRLSQSRMPPLPAVTSVNQASPLQTVPASNFSSAGHNPRTYQSSGSGHLTFDFLQEGDNMVPGINTDSDFIDSLLKSGSTNDDWMKDINLDEILGSQS</sequence>
<feature type="region of interest" description="Disordered" evidence="8">
    <location>
        <begin position="666"/>
        <end position="685"/>
    </location>
</feature>
<name>A0A9D3PXT2_MEGAT</name>
<keyword evidence="3" id="KW-0914">Notch signaling pathway</keyword>